<dbReference type="EMBL" id="APJW01000001">
    <property type="protein sequence ID" value="EQM62816.1"/>
    <property type="molecule type" value="Genomic_DNA"/>
</dbReference>
<accession>A0ABN0N003</accession>
<proteinExistence type="predicted"/>
<keyword evidence="3" id="KW-1185">Reference proteome</keyword>
<keyword evidence="1" id="KW-0812">Transmembrane</keyword>
<name>A0ABN0N003_9CHLA</name>
<organism evidence="2 3">
    <name type="scientific">Chlamydia ibidis 10-1398/6</name>
    <dbReference type="NCBI Taxonomy" id="1046581"/>
    <lineage>
        <taxon>Bacteria</taxon>
        <taxon>Pseudomonadati</taxon>
        <taxon>Chlamydiota</taxon>
        <taxon>Chlamydiia</taxon>
        <taxon>Chlamydiales</taxon>
        <taxon>Chlamydiaceae</taxon>
        <taxon>Chlamydia/Chlamydophila group</taxon>
        <taxon>Chlamydia</taxon>
    </lineage>
</organism>
<keyword evidence="1" id="KW-1133">Transmembrane helix</keyword>
<reference evidence="2 3" key="1">
    <citation type="submission" date="2013-07" db="EMBL/GenBank/DDBJ databases">
        <title>Isolation of a new Chlamydia species from the feral Sacred Ibis (Threskiornis aethiopicus): Chlamydia ibidis.</title>
        <authorList>
            <person name="Vorimore F."/>
            <person name="Hsia R.-C."/>
            <person name="Huot-Creasy H."/>
            <person name="Bastian S."/>
            <person name="Deruyter L."/>
            <person name="Passet A."/>
            <person name="Sachse K."/>
            <person name="Bavoil P."/>
            <person name="Myers G."/>
            <person name="Laroucau K."/>
        </authorList>
    </citation>
    <scope>NUCLEOTIDE SEQUENCE [LARGE SCALE GENOMIC DNA]</scope>
    <source>
        <strain evidence="2 3">10-1398/6</strain>
    </source>
</reference>
<evidence type="ECO:0000313" key="2">
    <source>
        <dbReference type="EMBL" id="EQM62816.1"/>
    </source>
</evidence>
<gene>
    <name evidence="2" type="ORF">H359_0445</name>
</gene>
<comment type="caution">
    <text evidence="2">The sequence shown here is derived from an EMBL/GenBank/DDBJ whole genome shotgun (WGS) entry which is preliminary data.</text>
</comment>
<keyword evidence="1" id="KW-0472">Membrane</keyword>
<sequence length="92" mass="10513">MTPLSSHYTVDSLERMRNVAVNPVDYFTFRKVVSYLMATITILFFMMFPLCMMSMVPALLYLVIFFSCCTLLCSAAFFISVIHASRKSVFIA</sequence>
<evidence type="ECO:0000256" key="1">
    <source>
        <dbReference type="SAM" id="Phobius"/>
    </source>
</evidence>
<dbReference type="Proteomes" id="UP000016064">
    <property type="component" value="Unassembled WGS sequence"/>
</dbReference>
<protein>
    <submittedName>
        <fullName evidence="2">Uncharacterized protein</fullName>
    </submittedName>
</protein>
<dbReference type="RefSeq" id="WP_020370305.1">
    <property type="nucleotide sequence ID" value="NZ_APJW01000001.1"/>
</dbReference>
<feature type="transmembrane region" description="Helical" evidence="1">
    <location>
        <begin position="58"/>
        <end position="82"/>
    </location>
</feature>
<feature type="transmembrane region" description="Helical" evidence="1">
    <location>
        <begin position="32"/>
        <end position="51"/>
    </location>
</feature>
<evidence type="ECO:0000313" key="3">
    <source>
        <dbReference type="Proteomes" id="UP000016064"/>
    </source>
</evidence>